<evidence type="ECO:0000256" key="1">
    <source>
        <dbReference type="ARBA" id="ARBA00004123"/>
    </source>
</evidence>
<keyword evidence="2" id="KW-0479">Metal-binding</keyword>
<accession>A0ABQ8FPT5</accession>
<reference evidence="7 8" key="1">
    <citation type="journal article" date="2021" name="Nat. Commun.">
        <title>Genetic determinants of endophytism in the Arabidopsis root mycobiome.</title>
        <authorList>
            <person name="Mesny F."/>
            <person name="Miyauchi S."/>
            <person name="Thiergart T."/>
            <person name="Pickel B."/>
            <person name="Atanasova L."/>
            <person name="Karlsson M."/>
            <person name="Huettel B."/>
            <person name="Barry K.W."/>
            <person name="Haridas S."/>
            <person name="Chen C."/>
            <person name="Bauer D."/>
            <person name="Andreopoulos W."/>
            <person name="Pangilinan J."/>
            <person name="LaButti K."/>
            <person name="Riley R."/>
            <person name="Lipzen A."/>
            <person name="Clum A."/>
            <person name="Drula E."/>
            <person name="Henrissat B."/>
            <person name="Kohler A."/>
            <person name="Grigoriev I.V."/>
            <person name="Martin F.M."/>
            <person name="Hacquard S."/>
        </authorList>
    </citation>
    <scope>NUCLEOTIDE SEQUENCE [LARGE SCALE GENOMIC DNA]</scope>
    <source>
        <strain evidence="7 8">MPI-SDFR-AT-0080</strain>
    </source>
</reference>
<dbReference type="PANTHER" id="PTHR40626">
    <property type="entry name" value="MIP31509P"/>
    <property type="match status" value="1"/>
</dbReference>
<dbReference type="InterPro" id="IPR051059">
    <property type="entry name" value="VerF-like"/>
</dbReference>
<evidence type="ECO:0000256" key="5">
    <source>
        <dbReference type="ARBA" id="ARBA00022833"/>
    </source>
</evidence>
<comment type="caution">
    <text evidence="7">The sequence shown here is derived from an EMBL/GenBank/DDBJ whole genome shotgun (WGS) entry which is preliminary data.</text>
</comment>
<evidence type="ECO:0000256" key="4">
    <source>
        <dbReference type="ARBA" id="ARBA00022771"/>
    </source>
</evidence>
<organism evidence="7 8">
    <name type="scientific">Macrophomina phaseolina</name>
    <dbReference type="NCBI Taxonomy" id="35725"/>
    <lineage>
        <taxon>Eukaryota</taxon>
        <taxon>Fungi</taxon>
        <taxon>Dikarya</taxon>
        <taxon>Ascomycota</taxon>
        <taxon>Pezizomycotina</taxon>
        <taxon>Dothideomycetes</taxon>
        <taxon>Dothideomycetes incertae sedis</taxon>
        <taxon>Botryosphaeriales</taxon>
        <taxon>Botryosphaeriaceae</taxon>
        <taxon>Macrophomina</taxon>
    </lineage>
</organism>
<evidence type="ECO:0008006" key="9">
    <source>
        <dbReference type="Google" id="ProtNLM"/>
    </source>
</evidence>
<proteinExistence type="predicted"/>
<dbReference type="PANTHER" id="PTHR40626:SF1">
    <property type="entry name" value="TRANSCRIPTION FACTOR WITH C2H2 AND ZN(2)-CYS(6) DNA BINDING DOMAIN (EUROFUNG)"/>
    <property type="match status" value="1"/>
</dbReference>
<dbReference type="EMBL" id="JAGTJR010000147">
    <property type="protein sequence ID" value="KAH7001758.1"/>
    <property type="molecule type" value="Genomic_DNA"/>
</dbReference>
<feature type="non-terminal residue" evidence="7">
    <location>
        <position position="1"/>
    </location>
</feature>
<evidence type="ECO:0000256" key="3">
    <source>
        <dbReference type="ARBA" id="ARBA00022737"/>
    </source>
</evidence>
<keyword evidence="3" id="KW-0677">Repeat</keyword>
<keyword evidence="8" id="KW-1185">Reference proteome</keyword>
<evidence type="ECO:0000313" key="7">
    <source>
        <dbReference type="EMBL" id="KAH7001758.1"/>
    </source>
</evidence>
<keyword evidence="5" id="KW-0862">Zinc</keyword>
<gene>
    <name evidence="7" type="ORF">B0J12DRAFT_587660</name>
</gene>
<keyword evidence="6" id="KW-0539">Nucleus</keyword>
<name>A0ABQ8FPT5_9PEZI</name>
<evidence type="ECO:0000256" key="2">
    <source>
        <dbReference type="ARBA" id="ARBA00022723"/>
    </source>
</evidence>
<protein>
    <recommendedName>
        <fullName evidence="9">Transcription factor fungi</fullName>
    </recommendedName>
</protein>
<comment type="subcellular location">
    <subcellularLocation>
        <location evidence="1">Nucleus</location>
    </subcellularLocation>
</comment>
<keyword evidence="4" id="KW-0863">Zinc-finger</keyword>
<sequence length="258" mass="29048">IEVLQAALIISTLQSSVHDITTRRRVRVERHPLLVAVVRASGALAQRRERGRCSWEEFVAEEVRIRLAVFTIAHDGHLCLFFNNPSQICVAEMIGDVPCRENLFEAETAHEFDRLSAAEWPCKSLTMCQFITTLSRAGRGVAQNFPTQISVIQLQSVIWALSGAVFTARISLGESAQLNAVFRATESWKLLWIQELEEAKARGMPLTGSRKHAAEICWLLQAIIKVAQTGDYESSYMRTFAGDSLIPLDEFIRKYKEL</sequence>
<dbReference type="Proteomes" id="UP000774617">
    <property type="component" value="Unassembled WGS sequence"/>
</dbReference>
<evidence type="ECO:0000256" key="6">
    <source>
        <dbReference type="ARBA" id="ARBA00023242"/>
    </source>
</evidence>
<evidence type="ECO:0000313" key="8">
    <source>
        <dbReference type="Proteomes" id="UP000774617"/>
    </source>
</evidence>